<dbReference type="Proteomes" id="UP000663193">
    <property type="component" value="Chromosome 13"/>
</dbReference>
<dbReference type="VEuPathDB" id="FungiDB:JI435_418130"/>
<organism evidence="1 2">
    <name type="scientific">Phaeosphaeria nodorum (strain SN15 / ATCC MYA-4574 / FGSC 10173)</name>
    <name type="common">Glume blotch fungus</name>
    <name type="synonym">Parastagonospora nodorum</name>
    <dbReference type="NCBI Taxonomy" id="321614"/>
    <lineage>
        <taxon>Eukaryota</taxon>
        <taxon>Fungi</taxon>
        <taxon>Dikarya</taxon>
        <taxon>Ascomycota</taxon>
        <taxon>Pezizomycotina</taxon>
        <taxon>Dothideomycetes</taxon>
        <taxon>Pleosporomycetidae</taxon>
        <taxon>Pleosporales</taxon>
        <taxon>Pleosporineae</taxon>
        <taxon>Phaeosphaeriaceae</taxon>
        <taxon>Parastagonospora</taxon>
    </lineage>
</organism>
<sequence>MLSRGLASYVRRSSAPMLLHTVRCPVTMPNSIAPPHSKRNPISGEPCVHHDRSIAPDVPDIRFREITIALVFV</sequence>
<name>A0A7U2FCF5_PHANO</name>
<proteinExistence type="predicted"/>
<protein>
    <submittedName>
        <fullName evidence="1">Uncharacterized protein</fullName>
    </submittedName>
</protein>
<accession>A0A7U2FCF5</accession>
<evidence type="ECO:0000313" key="1">
    <source>
        <dbReference type="EMBL" id="QRD02488.1"/>
    </source>
</evidence>
<gene>
    <name evidence="1" type="ORF">JI435_418130</name>
</gene>
<keyword evidence="2" id="KW-1185">Reference proteome</keyword>
<reference evidence="2" key="1">
    <citation type="journal article" date="2021" name="BMC Genomics">
        <title>Chromosome-level genome assembly and manually-curated proteome of model necrotroph Parastagonospora nodorum Sn15 reveals a genome-wide trove of candidate effector homologs, and redundancy of virulence-related functions within an accessory chromosome.</title>
        <authorList>
            <person name="Bertazzoni S."/>
            <person name="Jones D.A.B."/>
            <person name="Phan H.T."/>
            <person name="Tan K.-C."/>
            <person name="Hane J.K."/>
        </authorList>
    </citation>
    <scope>NUCLEOTIDE SEQUENCE [LARGE SCALE GENOMIC DNA]</scope>
    <source>
        <strain evidence="2">SN15 / ATCC MYA-4574 / FGSC 10173)</strain>
    </source>
</reference>
<dbReference type="AlphaFoldDB" id="A0A7U2FCF5"/>
<dbReference type="EMBL" id="CP069035">
    <property type="protein sequence ID" value="QRD02488.1"/>
    <property type="molecule type" value="Genomic_DNA"/>
</dbReference>
<evidence type="ECO:0000313" key="2">
    <source>
        <dbReference type="Proteomes" id="UP000663193"/>
    </source>
</evidence>